<organism evidence="2 3">
    <name type="scientific">Aliidongia dinghuensis</name>
    <dbReference type="NCBI Taxonomy" id="1867774"/>
    <lineage>
        <taxon>Bacteria</taxon>
        <taxon>Pseudomonadati</taxon>
        <taxon>Pseudomonadota</taxon>
        <taxon>Alphaproteobacteria</taxon>
        <taxon>Rhodospirillales</taxon>
        <taxon>Dongiaceae</taxon>
        <taxon>Aliidongia</taxon>
    </lineage>
</organism>
<keyword evidence="3" id="KW-1185">Reference proteome</keyword>
<evidence type="ECO:0000313" key="2">
    <source>
        <dbReference type="EMBL" id="GGF48915.1"/>
    </source>
</evidence>
<feature type="chain" id="PRO_5035297190" description="Secreted protein" evidence="1">
    <location>
        <begin position="25"/>
        <end position="101"/>
    </location>
</feature>
<protein>
    <recommendedName>
        <fullName evidence="4">Secreted protein</fullName>
    </recommendedName>
</protein>
<reference evidence="2" key="1">
    <citation type="journal article" date="2014" name="Int. J. Syst. Evol. Microbiol.">
        <title>Complete genome sequence of Corynebacterium casei LMG S-19264T (=DSM 44701T), isolated from a smear-ripened cheese.</title>
        <authorList>
            <consortium name="US DOE Joint Genome Institute (JGI-PGF)"/>
            <person name="Walter F."/>
            <person name="Albersmeier A."/>
            <person name="Kalinowski J."/>
            <person name="Ruckert C."/>
        </authorList>
    </citation>
    <scope>NUCLEOTIDE SEQUENCE</scope>
    <source>
        <strain evidence="2">CGMCC 1.15725</strain>
    </source>
</reference>
<reference evidence="2" key="2">
    <citation type="submission" date="2020-09" db="EMBL/GenBank/DDBJ databases">
        <authorList>
            <person name="Sun Q."/>
            <person name="Zhou Y."/>
        </authorList>
    </citation>
    <scope>NUCLEOTIDE SEQUENCE</scope>
    <source>
        <strain evidence="2">CGMCC 1.15725</strain>
    </source>
</reference>
<keyword evidence="1" id="KW-0732">Signal</keyword>
<evidence type="ECO:0000256" key="1">
    <source>
        <dbReference type="SAM" id="SignalP"/>
    </source>
</evidence>
<gene>
    <name evidence="2" type="ORF">GCM10011611_64130</name>
</gene>
<proteinExistence type="predicted"/>
<evidence type="ECO:0000313" key="3">
    <source>
        <dbReference type="Proteomes" id="UP000646365"/>
    </source>
</evidence>
<dbReference type="EMBL" id="BMJQ01000028">
    <property type="protein sequence ID" value="GGF48915.1"/>
    <property type="molecule type" value="Genomic_DNA"/>
</dbReference>
<comment type="caution">
    <text evidence="2">The sequence shown here is derived from an EMBL/GenBank/DDBJ whole genome shotgun (WGS) entry which is preliminary data.</text>
</comment>
<dbReference type="Proteomes" id="UP000646365">
    <property type="component" value="Unassembled WGS sequence"/>
</dbReference>
<accession>A0A8J2Z049</accession>
<evidence type="ECO:0008006" key="4">
    <source>
        <dbReference type="Google" id="ProtNLM"/>
    </source>
</evidence>
<feature type="signal peptide" evidence="1">
    <location>
        <begin position="1"/>
        <end position="24"/>
    </location>
</feature>
<dbReference type="AlphaFoldDB" id="A0A8J2Z049"/>
<name>A0A8J2Z049_9PROT</name>
<sequence length="101" mass="10693">MTASRLLFRLLTTALGSPAGNAGAAKAGAALENATKPASIMPRAAAYQALITRLRLGPRTAEDGPPWRSHCICLFARTLAEASPALNDGYIWMRLSDIALQ</sequence>